<accession>A0A329MIG6</accession>
<evidence type="ECO:0000313" key="2">
    <source>
        <dbReference type="Proteomes" id="UP000250369"/>
    </source>
</evidence>
<reference evidence="1 2" key="1">
    <citation type="journal article" date="2009" name="Int. J. Syst. Evol. Microbiol.">
        <title>Paenibacillus contaminans sp. nov., isolated from a contaminated laboratory plate.</title>
        <authorList>
            <person name="Chou J.H."/>
            <person name="Lee J.H."/>
            <person name="Lin M.C."/>
            <person name="Chang P.S."/>
            <person name="Arun A.B."/>
            <person name="Young C.C."/>
            <person name="Chen W.M."/>
        </authorList>
    </citation>
    <scope>NUCLEOTIDE SEQUENCE [LARGE SCALE GENOMIC DNA]</scope>
    <source>
        <strain evidence="1 2">CKOBP-6</strain>
    </source>
</reference>
<dbReference type="AlphaFoldDB" id="A0A329MIG6"/>
<dbReference type="OrthoDB" id="9760892at2"/>
<dbReference type="SUPFAM" id="SSF51445">
    <property type="entry name" value="(Trans)glycosidases"/>
    <property type="match status" value="2"/>
</dbReference>
<comment type="caution">
    <text evidence="1">The sequence shown here is derived from an EMBL/GenBank/DDBJ whole genome shotgun (WGS) entry which is preliminary data.</text>
</comment>
<gene>
    <name evidence="1" type="ORF">DQG23_19200</name>
</gene>
<keyword evidence="2" id="KW-1185">Reference proteome</keyword>
<dbReference type="EMBL" id="QMFB01000011">
    <property type="protein sequence ID" value="RAV19594.1"/>
    <property type="molecule type" value="Genomic_DNA"/>
</dbReference>
<organism evidence="1 2">
    <name type="scientific">Paenibacillus contaminans</name>
    <dbReference type="NCBI Taxonomy" id="450362"/>
    <lineage>
        <taxon>Bacteria</taxon>
        <taxon>Bacillati</taxon>
        <taxon>Bacillota</taxon>
        <taxon>Bacilli</taxon>
        <taxon>Bacillales</taxon>
        <taxon>Paenibacillaceae</taxon>
        <taxon>Paenibacillus</taxon>
    </lineage>
</organism>
<evidence type="ECO:0000313" key="1">
    <source>
        <dbReference type="EMBL" id="RAV19594.1"/>
    </source>
</evidence>
<name>A0A329MIG6_9BACL</name>
<dbReference type="RefSeq" id="WP_113032499.1">
    <property type="nucleotide sequence ID" value="NZ_QMFB01000011.1"/>
</dbReference>
<evidence type="ECO:0008006" key="3">
    <source>
        <dbReference type="Google" id="ProtNLM"/>
    </source>
</evidence>
<dbReference type="Proteomes" id="UP000250369">
    <property type="component" value="Unassembled WGS sequence"/>
</dbReference>
<sequence>MAFIDLFDPKGKRMLDYSFDRNGRDPEPGDCIALRDFSGVLPREAWSLDKERGKWQLVPYELQDGQKGRLLVVNDVAGDDGDRAVPAELELDPGLSGWYAVWVGIPNLDMKPIINTEALVDIALDGEPFSGLGPEFGRRHKKLMGPTGVEINCFWKCVKLDGRQIKLRVPFGTYLSQPWGLVRSILSSVQLVKVDETQAHEYIADISNPAHKKVLQYVDGFSHYWHAGKPGKGIDLRYAEKHGFSDHKILFLQTPSTGVANWPSEVTDYPGATFSEEEWKSMRRGDKRVYEYIRWASENGQEGMRVLSDACAKVGLEFHASLRMNLFWRTESIFGMSDKFLNGPWWFGHPEARKPGKAQIDYAHPAARRFVLDILSELAANYEVGGINLDFTRWPPIADPQRHDCSVLTSFIKEVRAELDRISQDKGKRLVLSATMVEGAHARDEDRRMMTLEDQRIDFEGWVASGALDFVCVQTWRHDRYIGTAHRHGVRYYCEYDNVPPETPGGREDTPEWCDQEDPVPGEELHEQPPIVSSVDPLEMYRAALKQLRAGADGVSFMNFAGRSMGRLGHLNEMEELAAAGKIWGQTIGEPIVLHESY</sequence>
<protein>
    <recommendedName>
        <fullName evidence="3">Glycosyl hydrolase-like 10 domain-containing protein</fullName>
    </recommendedName>
</protein>
<dbReference type="InterPro" id="IPR017853">
    <property type="entry name" value="GH"/>
</dbReference>
<dbReference type="Gene3D" id="3.20.20.80">
    <property type="entry name" value="Glycosidases"/>
    <property type="match status" value="1"/>
</dbReference>
<proteinExistence type="predicted"/>